<dbReference type="SUPFAM" id="SSF52047">
    <property type="entry name" value="RNI-like"/>
    <property type="match status" value="1"/>
</dbReference>
<dbReference type="AlphaFoldDB" id="A0A6P9EW48"/>
<dbReference type="PANTHER" id="PTHR24109">
    <property type="entry name" value="LEUCINE-RICH REPEAT-CONTAINING PROTEIN 31"/>
    <property type="match status" value="1"/>
</dbReference>
<evidence type="ECO:0000256" key="1">
    <source>
        <dbReference type="SAM" id="MobiDB-lite"/>
    </source>
</evidence>
<feature type="compositionally biased region" description="Polar residues" evidence="1">
    <location>
        <begin position="43"/>
        <end position="68"/>
    </location>
</feature>
<evidence type="ECO:0000313" key="2">
    <source>
        <dbReference type="Proteomes" id="UP000515165"/>
    </source>
</evidence>
<evidence type="ECO:0000313" key="3">
    <source>
        <dbReference type="RefSeq" id="XP_035577754.1"/>
    </source>
</evidence>
<dbReference type="InterPro" id="IPR001611">
    <property type="entry name" value="Leu-rich_rpt"/>
</dbReference>
<dbReference type="Gene3D" id="3.80.10.10">
    <property type="entry name" value="Ribonuclease Inhibitor"/>
    <property type="match status" value="2"/>
</dbReference>
<gene>
    <name evidence="3" type="primary">LRRC31</name>
</gene>
<reference evidence="3" key="1">
    <citation type="submission" date="2025-08" db="UniProtKB">
        <authorList>
            <consortium name="RefSeq"/>
        </authorList>
    </citation>
    <scope>IDENTIFICATION</scope>
    <source>
        <tissue evidence="3">Blood</tissue>
    </source>
</reference>
<dbReference type="GeneID" id="113917755"/>
<protein>
    <submittedName>
        <fullName evidence="3">Leucine-rich repeat-containing protein 31 isoform X2</fullName>
    </submittedName>
</protein>
<dbReference type="Proteomes" id="UP000515165">
    <property type="component" value="Chromosome 1"/>
</dbReference>
<dbReference type="PANTHER" id="PTHR24109:SF3">
    <property type="entry name" value="LEUCINE-RICH REPEAT-CONTAINING PROTEIN 31"/>
    <property type="match status" value="1"/>
</dbReference>
<proteinExistence type="predicted"/>
<organism evidence="2 3">
    <name type="scientific">Zalophus californianus</name>
    <name type="common">California sealion</name>
    <dbReference type="NCBI Taxonomy" id="9704"/>
    <lineage>
        <taxon>Eukaryota</taxon>
        <taxon>Metazoa</taxon>
        <taxon>Chordata</taxon>
        <taxon>Craniata</taxon>
        <taxon>Vertebrata</taxon>
        <taxon>Euteleostomi</taxon>
        <taxon>Mammalia</taxon>
        <taxon>Eutheria</taxon>
        <taxon>Laurasiatheria</taxon>
        <taxon>Carnivora</taxon>
        <taxon>Caniformia</taxon>
        <taxon>Pinnipedia</taxon>
        <taxon>Otariidae</taxon>
        <taxon>Zalophus</taxon>
    </lineage>
</organism>
<dbReference type="InterPro" id="IPR032675">
    <property type="entry name" value="LRR_dom_sf"/>
</dbReference>
<dbReference type="CTD" id="79782"/>
<feature type="region of interest" description="Disordered" evidence="1">
    <location>
        <begin position="1"/>
        <end position="72"/>
    </location>
</feature>
<keyword evidence="2" id="KW-1185">Reference proteome</keyword>
<name>A0A6P9EW48_ZALCA</name>
<dbReference type="SMART" id="SM00368">
    <property type="entry name" value="LRR_RI"/>
    <property type="match status" value="8"/>
</dbReference>
<dbReference type="Pfam" id="PF13516">
    <property type="entry name" value="LRR_6"/>
    <property type="match status" value="1"/>
</dbReference>
<accession>A0A6P9EW48</accession>
<sequence>MSQTRKKNSSDGETKPRTSFVNKFLRGSKLMSSKAESRKESNDLATTDFQPSNDAQKTATLDTAQPLTSDEDWGSRMEKNEQFLQKLGSTAVDKCLDLNNCRLTAADVREVVALLPFLPDLEKLDISWNDSVGGNLHSVTQQMHLVSKLKILRLGSCRLTTDDVRALGQLLPMMQNLEVLDLSINRNIGASLNSIAQGLKSTSNLKVLKLHSCGLSQESVRLLDAAFRSLCELKKLDLSCNRELGGGFEDSSAQLATLEHLEVLDIHQCSLTADDVMSLTQVIPLLSSLQELDLSANKKMGSSSENLLSRLRFLPALKSLLINSCALESETFTALAEASTYLPALEIFDLSWNKCVGGNLKLLLETLKFLASLRVLRLSSCGLVTEDVALLASVIHTGHLAKLRELHLSYNDSICDAGWAIFCQNVRFLTELTELDISLRPSTSRDCGQWFRHLLCAVAKLLEITEIGMKRWKLPTSQEEELEHFLQDHRRSIHFDLGEFQ</sequence>
<dbReference type="RefSeq" id="XP_035577754.1">
    <property type="nucleotide sequence ID" value="XM_035721861.1"/>
</dbReference>
<dbReference type="InterPro" id="IPR042419">
    <property type="entry name" value="LRC31"/>
</dbReference>